<dbReference type="InterPro" id="IPR015797">
    <property type="entry name" value="NUDIX_hydrolase-like_dom_sf"/>
</dbReference>
<evidence type="ECO:0000256" key="11">
    <source>
        <dbReference type="ARBA" id="ARBA00038905"/>
    </source>
</evidence>
<keyword evidence="9" id="KW-0234">DNA repair</keyword>
<evidence type="ECO:0000313" key="14">
    <source>
        <dbReference type="EMBL" id="KAB1652725.1"/>
    </source>
</evidence>
<evidence type="ECO:0000256" key="10">
    <source>
        <dbReference type="ARBA" id="ARBA00035861"/>
    </source>
</evidence>
<dbReference type="AlphaFoldDB" id="A0A7J5BMJ1"/>
<dbReference type="GO" id="GO:0046872">
    <property type="term" value="F:metal ion binding"/>
    <property type="evidence" value="ECO:0007669"/>
    <property type="project" value="UniProtKB-KW"/>
</dbReference>
<keyword evidence="5" id="KW-0479">Metal-binding</keyword>
<keyword evidence="7 12" id="KW-0378">Hydrolase</keyword>
<dbReference type="EC" id="3.6.1.55" evidence="11"/>
<dbReference type="PROSITE" id="PS00893">
    <property type="entry name" value="NUDIX_BOX"/>
    <property type="match status" value="1"/>
</dbReference>
<accession>A0A7J5BMJ1</accession>
<dbReference type="PANTHER" id="PTHR47707">
    <property type="entry name" value="8-OXO-DGTP DIPHOSPHATASE"/>
    <property type="match status" value="1"/>
</dbReference>
<dbReference type="InterPro" id="IPR020476">
    <property type="entry name" value="Nudix_hydrolase"/>
</dbReference>
<dbReference type="InterPro" id="IPR000086">
    <property type="entry name" value="NUDIX_hydrolase_dom"/>
</dbReference>
<evidence type="ECO:0000256" key="4">
    <source>
        <dbReference type="ARBA" id="ARBA00022705"/>
    </source>
</evidence>
<evidence type="ECO:0000256" key="8">
    <source>
        <dbReference type="ARBA" id="ARBA00022842"/>
    </source>
</evidence>
<dbReference type="Gene3D" id="3.90.79.10">
    <property type="entry name" value="Nucleoside Triphosphate Pyrophosphohydrolase"/>
    <property type="match status" value="1"/>
</dbReference>
<keyword evidence="15" id="KW-1185">Reference proteome</keyword>
<dbReference type="RefSeq" id="WP_158041953.1">
    <property type="nucleotide sequence ID" value="NZ_JACCFV010000001.1"/>
</dbReference>
<evidence type="ECO:0000256" key="1">
    <source>
        <dbReference type="ARBA" id="ARBA00001946"/>
    </source>
</evidence>
<protein>
    <recommendedName>
        <fullName evidence="11">8-oxo-dGTP diphosphatase</fullName>
        <ecNumber evidence="11">3.6.1.55</ecNumber>
    </recommendedName>
</protein>
<sequence length="148" mass="15840">MSESVRVVAAVIVDGDRVLACRRAAHVRDGGAWEFPGGKVEPGESPREALVREIREELGVDIEVAELLDRSDTALGERTIDLACYLATLTGAAPRASTDHDRLEWVTRGALLPRAWAAPDLPVVELLRARPTFRPPDAGGATGPGPRA</sequence>
<keyword evidence="8" id="KW-0460">Magnesium</keyword>
<evidence type="ECO:0000256" key="2">
    <source>
        <dbReference type="ARBA" id="ARBA00005582"/>
    </source>
</evidence>
<evidence type="ECO:0000256" key="12">
    <source>
        <dbReference type="RuleBase" id="RU003476"/>
    </source>
</evidence>
<comment type="similarity">
    <text evidence="2 12">Belongs to the Nudix hydrolase family.</text>
</comment>
<dbReference type="GO" id="GO:0035539">
    <property type="term" value="F:8-oxo-7,8-dihydrodeoxyguanosine triphosphate pyrophosphatase activity"/>
    <property type="evidence" value="ECO:0007669"/>
    <property type="project" value="UniProtKB-EC"/>
</dbReference>
<dbReference type="InterPro" id="IPR047127">
    <property type="entry name" value="MutT-like"/>
</dbReference>
<evidence type="ECO:0000259" key="13">
    <source>
        <dbReference type="PROSITE" id="PS51462"/>
    </source>
</evidence>
<dbReference type="PRINTS" id="PR00502">
    <property type="entry name" value="NUDIXFAMILY"/>
</dbReference>
<dbReference type="Proteomes" id="UP000467240">
    <property type="component" value="Unassembled WGS sequence"/>
</dbReference>
<dbReference type="EMBL" id="WBJZ01000028">
    <property type="protein sequence ID" value="KAB1652725.1"/>
    <property type="molecule type" value="Genomic_DNA"/>
</dbReference>
<keyword evidence="6" id="KW-0227">DNA damage</keyword>
<dbReference type="InterPro" id="IPR020084">
    <property type="entry name" value="NUDIX_hydrolase_CS"/>
</dbReference>
<gene>
    <name evidence="14" type="ORF">F8O01_16195</name>
</gene>
<organism evidence="14 15">
    <name type="scientific">Pseudoclavibacter chungangensis</name>
    <dbReference type="NCBI Taxonomy" id="587635"/>
    <lineage>
        <taxon>Bacteria</taxon>
        <taxon>Bacillati</taxon>
        <taxon>Actinomycetota</taxon>
        <taxon>Actinomycetes</taxon>
        <taxon>Micrococcales</taxon>
        <taxon>Microbacteriaceae</taxon>
        <taxon>Pseudoclavibacter</taxon>
    </lineage>
</organism>
<comment type="catalytic activity">
    <reaction evidence="10">
        <text>8-oxo-dGTP + H2O = 8-oxo-dGMP + diphosphate + H(+)</text>
        <dbReference type="Rhea" id="RHEA:31575"/>
        <dbReference type="ChEBI" id="CHEBI:15377"/>
        <dbReference type="ChEBI" id="CHEBI:15378"/>
        <dbReference type="ChEBI" id="CHEBI:33019"/>
        <dbReference type="ChEBI" id="CHEBI:63224"/>
        <dbReference type="ChEBI" id="CHEBI:77896"/>
        <dbReference type="EC" id="3.6.1.55"/>
    </reaction>
</comment>
<dbReference type="GO" id="GO:0006260">
    <property type="term" value="P:DNA replication"/>
    <property type="evidence" value="ECO:0007669"/>
    <property type="project" value="UniProtKB-KW"/>
</dbReference>
<dbReference type="Pfam" id="PF00293">
    <property type="entry name" value="NUDIX"/>
    <property type="match status" value="1"/>
</dbReference>
<dbReference type="GO" id="GO:0044715">
    <property type="term" value="F:8-oxo-dGDP phosphatase activity"/>
    <property type="evidence" value="ECO:0007669"/>
    <property type="project" value="TreeGrafter"/>
</dbReference>
<name>A0A7J5BMJ1_9MICO</name>
<dbReference type="GO" id="GO:0008413">
    <property type="term" value="F:8-oxo-7,8-dihydroguanosine triphosphate pyrophosphatase activity"/>
    <property type="evidence" value="ECO:0007669"/>
    <property type="project" value="TreeGrafter"/>
</dbReference>
<feature type="domain" description="Nudix hydrolase" evidence="13">
    <location>
        <begin position="3"/>
        <end position="128"/>
    </location>
</feature>
<evidence type="ECO:0000256" key="5">
    <source>
        <dbReference type="ARBA" id="ARBA00022723"/>
    </source>
</evidence>
<evidence type="ECO:0000256" key="6">
    <source>
        <dbReference type="ARBA" id="ARBA00022763"/>
    </source>
</evidence>
<dbReference type="SUPFAM" id="SSF55811">
    <property type="entry name" value="Nudix"/>
    <property type="match status" value="1"/>
</dbReference>
<evidence type="ECO:0000256" key="9">
    <source>
        <dbReference type="ARBA" id="ARBA00023204"/>
    </source>
</evidence>
<dbReference type="GO" id="GO:0006281">
    <property type="term" value="P:DNA repair"/>
    <property type="evidence" value="ECO:0007669"/>
    <property type="project" value="UniProtKB-KW"/>
</dbReference>
<proteinExistence type="inferred from homology"/>
<dbReference type="GO" id="GO:0044716">
    <property type="term" value="F:8-oxo-GDP phosphatase activity"/>
    <property type="evidence" value="ECO:0007669"/>
    <property type="project" value="TreeGrafter"/>
</dbReference>
<dbReference type="CDD" id="cd03425">
    <property type="entry name" value="NUDIX_MutT_NudA_like"/>
    <property type="match status" value="1"/>
</dbReference>
<evidence type="ECO:0000256" key="7">
    <source>
        <dbReference type="ARBA" id="ARBA00022801"/>
    </source>
</evidence>
<dbReference type="OrthoDB" id="9804442at2"/>
<evidence type="ECO:0000256" key="3">
    <source>
        <dbReference type="ARBA" id="ARBA00022457"/>
    </source>
</evidence>
<dbReference type="PROSITE" id="PS51462">
    <property type="entry name" value="NUDIX"/>
    <property type="match status" value="1"/>
</dbReference>
<keyword evidence="3" id="KW-0515">Mutator protein</keyword>
<reference evidence="14 15" key="1">
    <citation type="submission" date="2019-09" db="EMBL/GenBank/DDBJ databases">
        <title>Phylogeny of genus Pseudoclavibacter and closely related genus.</title>
        <authorList>
            <person name="Li Y."/>
        </authorList>
    </citation>
    <scope>NUCLEOTIDE SEQUENCE [LARGE SCALE GENOMIC DNA]</scope>
    <source>
        <strain evidence="14 15">DSM 23821</strain>
    </source>
</reference>
<comment type="cofactor">
    <cofactor evidence="1">
        <name>Mg(2+)</name>
        <dbReference type="ChEBI" id="CHEBI:18420"/>
    </cofactor>
</comment>
<dbReference type="PANTHER" id="PTHR47707:SF1">
    <property type="entry name" value="NUDIX HYDROLASE FAMILY PROTEIN"/>
    <property type="match status" value="1"/>
</dbReference>
<evidence type="ECO:0000313" key="15">
    <source>
        <dbReference type="Proteomes" id="UP000467240"/>
    </source>
</evidence>
<keyword evidence="4" id="KW-0235">DNA replication</keyword>
<comment type="caution">
    <text evidence="14">The sequence shown here is derived from an EMBL/GenBank/DDBJ whole genome shotgun (WGS) entry which is preliminary data.</text>
</comment>